<feature type="non-terminal residue" evidence="1">
    <location>
        <position position="1"/>
    </location>
</feature>
<keyword evidence="2" id="KW-1185">Reference proteome</keyword>
<name>A0ABR5IQZ9_9ACTN</name>
<comment type="caution">
    <text evidence="1">The sequence shown here is derived from an EMBL/GenBank/DDBJ whole genome shotgun (WGS) entry which is preliminary data.</text>
</comment>
<organism evidence="1 2">
    <name type="scientific">Streptomyces varsoviensis</name>
    <dbReference type="NCBI Taxonomy" id="67373"/>
    <lineage>
        <taxon>Bacteria</taxon>
        <taxon>Bacillati</taxon>
        <taxon>Actinomycetota</taxon>
        <taxon>Actinomycetes</taxon>
        <taxon>Kitasatosporales</taxon>
        <taxon>Streptomycetaceae</taxon>
        <taxon>Streptomyces</taxon>
    </lineage>
</organism>
<feature type="non-terminal residue" evidence="1">
    <location>
        <position position="67"/>
    </location>
</feature>
<reference evidence="1 2" key="1">
    <citation type="submission" date="2015-07" db="EMBL/GenBank/DDBJ databases">
        <authorList>
            <person name="Ju K.-S."/>
            <person name="Doroghazi J.R."/>
            <person name="Metcalf W.W."/>
        </authorList>
    </citation>
    <scope>NUCLEOTIDE SEQUENCE [LARGE SCALE GENOMIC DNA]</scope>
    <source>
        <strain evidence="1 2">NRRL B-3589</strain>
    </source>
</reference>
<gene>
    <name evidence="1" type="ORF">ADK38_47215</name>
</gene>
<protein>
    <submittedName>
        <fullName evidence="1">Uncharacterized protein</fullName>
    </submittedName>
</protein>
<proteinExistence type="predicted"/>
<sequence length="67" mass="6675">APGWPAAVVLLAAAAAIALRYGHQQAAHVPTAQLRGRAATSSAVSAGMWSLELRAAKLAVLEAGGAE</sequence>
<evidence type="ECO:0000313" key="1">
    <source>
        <dbReference type="EMBL" id="KOG38008.1"/>
    </source>
</evidence>
<evidence type="ECO:0000313" key="2">
    <source>
        <dbReference type="Proteomes" id="UP000037020"/>
    </source>
</evidence>
<accession>A0ABR5IQZ9</accession>
<dbReference type="EMBL" id="LGUT01004723">
    <property type="protein sequence ID" value="KOG38008.1"/>
    <property type="molecule type" value="Genomic_DNA"/>
</dbReference>
<dbReference type="Proteomes" id="UP000037020">
    <property type="component" value="Unassembled WGS sequence"/>
</dbReference>